<evidence type="ECO:0000259" key="1">
    <source>
        <dbReference type="Pfam" id="PF13966"/>
    </source>
</evidence>
<reference evidence="3" key="1">
    <citation type="submission" date="2025-08" db="UniProtKB">
        <authorList>
            <consortium name="RefSeq"/>
        </authorList>
    </citation>
    <scope>IDENTIFICATION</scope>
    <source>
        <tissue evidence="3">Leaves</tissue>
    </source>
</reference>
<keyword evidence="2" id="KW-1185">Reference proteome</keyword>
<protein>
    <recommendedName>
        <fullName evidence="1">Reverse transcriptase zinc-binding domain-containing protein</fullName>
    </recommendedName>
</protein>
<proteinExistence type="predicted"/>
<feature type="domain" description="Reverse transcriptase zinc-binding" evidence="1">
    <location>
        <begin position="96"/>
        <end position="181"/>
    </location>
</feature>
<organism evidence="2 3">
    <name type="scientific">Coffea arabica</name>
    <name type="common">Arabian coffee</name>
    <dbReference type="NCBI Taxonomy" id="13443"/>
    <lineage>
        <taxon>Eukaryota</taxon>
        <taxon>Viridiplantae</taxon>
        <taxon>Streptophyta</taxon>
        <taxon>Embryophyta</taxon>
        <taxon>Tracheophyta</taxon>
        <taxon>Spermatophyta</taxon>
        <taxon>Magnoliopsida</taxon>
        <taxon>eudicotyledons</taxon>
        <taxon>Gunneridae</taxon>
        <taxon>Pentapetalae</taxon>
        <taxon>asterids</taxon>
        <taxon>lamiids</taxon>
        <taxon>Gentianales</taxon>
        <taxon>Rubiaceae</taxon>
        <taxon>Ixoroideae</taxon>
        <taxon>Gardenieae complex</taxon>
        <taxon>Bertiereae - Coffeeae clade</taxon>
        <taxon>Coffeeae</taxon>
        <taxon>Coffea</taxon>
    </lineage>
</organism>
<sequence>MVDIRGLAELLIVWRVNSGSCDFWYDNWVGSGALHLRAPVLVDVGFQQVLLHRGWNGKLLASVLPLDVVHTILEMEVLETTNPDVMIWSPSTLGEFSLGSAYQEVREVRESSFMSSRVRHSQIPLRVSFFMLRLLRGRLPLDDALTRFQLHLPLKCVCCASPKCETVDHLFADGDMARTVWRFFGSECSVRHPGPLLRGVLAEWWFKSAPTENLCFILWLLPVFICWHLWKVRNSSVFQGVKVEVHGVCCAIFQDLKDAYVIKYGELQEIRQWPQFLGQVELRRAVIQITKV</sequence>
<dbReference type="Proteomes" id="UP001652660">
    <property type="component" value="Chromosome 9e"/>
</dbReference>
<evidence type="ECO:0000313" key="2">
    <source>
        <dbReference type="Proteomes" id="UP001652660"/>
    </source>
</evidence>
<evidence type="ECO:0000313" key="3">
    <source>
        <dbReference type="RefSeq" id="XP_071921716.1"/>
    </source>
</evidence>
<dbReference type="InterPro" id="IPR026960">
    <property type="entry name" value="RVT-Znf"/>
</dbReference>
<dbReference type="RefSeq" id="XP_071921716.1">
    <property type="nucleotide sequence ID" value="XM_072065615.1"/>
</dbReference>
<gene>
    <name evidence="3" type="primary">LOC140014564</name>
</gene>
<accession>A0ABM4VQA8</accession>
<name>A0ABM4VQA8_COFAR</name>
<dbReference type="Pfam" id="PF13966">
    <property type="entry name" value="zf-RVT"/>
    <property type="match status" value="1"/>
</dbReference>
<dbReference type="GeneID" id="140014564"/>